<keyword evidence="1" id="KW-1133">Transmembrane helix</keyword>
<protein>
    <submittedName>
        <fullName evidence="2">Uncharacterized protein</fullName>
    </submittedName>
</protein>
<sequence>MSFEYYYRKGQFIFQALIGLFLLGFIASWSFGAFTIIQGMSRFPRPSGANPFFFIQAIFFIVPILMTIIGLSTFGQALLKIFYRKPVVAGDAQGLKLLGRWLKSYHLLWGDIDYVRHEYRTSHVRYNHSSNHFRQSHWLIVKPKEGRAIEIDIANIDGTIDDIVADIKKMAPHVVVKGMG</sequence>
<evidence type="ECO:0000313" key="2">
    <source>
        <dbReference type="EMBL" id="SNU89213.1"/>
    </source>
</evidence>
<dbReference type="KEGG" id="smen:SAMEA4412692_1404"/>
<evidence type="ECO:0000256" key="1">
    <source>
        <dbReference type="SAM" id="Phobius"/>
    </source>
</evidence>
<reference evidence="2 3" key="1">
    <citation type="submission" date="2017-06" db="EMBL/GenBank/DDBJ databases">
        <authorList>
            <consortium name="Pathogen Informatics"/>
        </authorList>
    </citation>
    <scope>NUCLEOTIDE SEQUENCE [LARGE SCALE GENOMIC DNA]</scope>
    <source>
        <strain evidence="2 3">NCTC13788</strain>
    </source>
</reference>
<feature type="transmembrane region" description="Helical" evidence="1">
    <location>
        <begin position="12"/>
        <end position="32"/>
    </location>
</feature>
<dbReference type="EMBL" id="LT906439">
    <property type="protein sequence ID" value="SNU89213.1"/>
    <property type="molecule type" value="Genomic_DNA"/>
</dbReference>
<name>A0A239SX87_9STRE</name>
<feature type="transmembrane region" description="Helical" evidence="1">
    <location>
        <begin position="52"/>
        <end position="75"/>
    </location>
</feature>
<dbReference type="AlphaFoldDB" id="A0A239SX87"/>
<accession>A0A239SX87</accession>
<keyword evidence="1" id="KW-0472">Membrane</keyword>
<dbReference type="STRING" id="1123308.GCA_000380085_01706"/>
<keyword evidence="3" id="KW-1185">Reference proteome</keyword>
<keyword evidence="1" id="KW-0812">Transmembrane</keyword>
<dbReference type="RefSeq" id="WP_018374243.1">
    <property type="nucleotide sequence ID" value="NZ_LT906439.1"/>
</dbReference>
<dbReference type="OrthoDB" id="2224583at2"/>
<proteinExistence type="predicted"/>
<dbReference type="Proteomes" id="UP000215185">
    <property type="component" value="Chromosome 1"/>
</dbReference>
<evidence type="ECO:0000313" key="3">
    <source>
        <dbReference type="Proteomes" id="UP000215185"/>
    </source>
</evidence>
<gene>
    <name evidence="2" type="ORF">SAMEA4412692_01404</name>
</gene>
<organism evidence="2 3">
    <name type="scientific">Streptococcus merionis</name>
    <dbReference type="NCBI Taxonomy" id="400065"/>
    <lineage>
        <taxon>Bacteria</taxon>
        <taxon>Bacillati</taxon>
        <taxon>Bacillota</taxon>
        <taxon>Bacilli</taxon>
        <taxon>Lactobacillales</taxon>
        <taxon>Streptococcaceae</taxon>
        <taxon>Streptococcus</taxon>
    </lineage>
</organism>